<proteinExistence type="predicted"/>
<dbReference type="Proteomes" id="UP001152795">
    <property type="component" value="Unassembled WGS sequence"/>
</dbReference>
<dbReference type="InterPro" id="IPR000477">
    <property type="entry name" value="RT_dom"/>
</dbReference>
<dbReference type="PROSITE" id="PS50878">
    <property type="entry name" value="RT_POL"/>
    <property type="match status" value="1"/>
</dbReference>
<comment type="caution">
    <text evidence="1">The sequence shown here is derived from an EMBL/GenBank/DDBJ whole genome shotgun (WGS) entry which is preliminary data.</text>
</comment>
<dbReference type="AlphaFoldDB" id="A0A6S7FR99"/>
<gene>
    <name evidence="1" type="ORF">PACLA_8A008419</name>
</gene>
<protein>
    <submittedName>
        <fullName evidence="1">Uncharacterized protein</fullName>
    </submittedName>
</protein>
<organism evidence="1 2">
    <name type="scientific">Paramuricea clavata</name>
    <name type="common">Red gorgonian</name>
    <name type="synonym">Violescent sea-whip</name>
    <dbReference type="NCBI Taxonomy" id="317549"/>
    <lineage>
        <taxon>Eukaryota</taxon>
        <taxon>Metazoa</taxon>
        <taxon>Cnidaria</taxon>
        <taxon>Anthozoa</taxon>
        <taxon>Octocorallia</taxon>
        <taxon>Malacalcyonacea</taxon>
        <taxon>Plexauridae</taxon>
        <taxon>Paramuricea</taxon>
    </lineage>
</organism>
<reference evidence="1" key="1">
    <citation type="submission" date="2020-04" db="EMBL/GenBank/DDBJ databases">
        <authorList>
            <person name="Alioto T."/>
            <person name="Alioto T."/>
            <person name="Gomez Garrido J."/>
        </authorList>
    </citation>
    <scope>NUCLEOTIDE SEQUENCE</scope>
    <source>
        <strain evidence="1">A484AB</strain>
    </source>
</reference>
<dbReference type="Pfam" id="PF00078">
    <property type="entry name" value="RVT_1"/>
    <property type="match status" value="1"/>
</dbReference>
<name>A0A6S7FR99_PARCT</name>
<keyword evidence="2" id="KW-1185">Reference proteome</keyword>
<evidence type="ECO:0000313" key="2">
    <source>
        <dbReference type="Proteomes" id="UP001152795"/>
    </source>
</evidence>
<dbReference type="PANTHER" id="PTHR33332">
    <property type="entry name" value="REVERSE TRANSCRIPTASE DOMAIN-CONTAINING PROTEIN"/>
    <property type="match status" value="1"/>
</dbReference>
<sequence>MGSEVALAEQFQISFTEPWKDLITTSITQLDEVESLLKNYPPPLPSIDQIKSALNHLNHSKATGADGVPARLLKRFSSVLAPIVHDIITAIALISGCPAGVPQGSALSLTLFNIHIDDLDTSVPEDLEVSTYKYADDCTQSECIMKGECSNMQKVLDSVQNWSNANRMKLNAKKTKDKWICFGKSIPQPPNLFTGDVMIERVNSFKLLGVSCQSNMKWNSQIKEITRKGNRRLCHLRQCRKAHLPTEVGMATYCTKIRPLLEYAAQVWGALLQYLVNDRERIQRRSLRIIGLPVDILPPLSERRDKLTLREMEAITQDVNHPCHHLVPIAQKHDYSTRTKEIGSNVGHIISRT</sequence>
<evidence type="ECO:0000313" key="1">
    <source>
        <dbReference type="EMBL" id="CAB3976821.1"/>
    </source>
</evidence>
<accession>A0A6S7FR99</accession>
<dbReference type="EMBL" id="CACRXK020000016">
    <property type="protein sequence ID" value="CAB3976821.1"/>
    <property type="molecule type" value="Genomic_DNA"/>
</dbReference>
<dbReference type="OrthoDB" id="411378at2759"/>